<name>A0A6J7QDY1_9ZZZZ</name>
<dbReference type="AlphaFoldDB" id="A0A6J7QDY1"/>
<evidence type="ECO:0000313" key="1">
    <source>
        <dbReference type="EMBL" id="CAB5015848.1"/>
    </source>
</evidence>
<dbReference type="EMBL" id="CAFBPJ010000056">
    <property type="protein sequence ID" value="CAB5015848.1"/>
    <property type="molecule type" value="Genomic_DNA"/>
</dbReference>
<proteinExistence type="predicted"/>
<sequence length="247" mass="25444">MLGGMRITPRIAVTTIAALTLSLGAMPSVAHADTIPTVHFRDLVSGQSTLAYGEAFGVWSCWSNPKLNVSLYAMDADGTWQTVSTDNSLTKDPTNCNVGGLPYRAVNAWTVNMKGSQASGVQRGVIVLGLGTKPTSPTSAFALAQTRQVSGGAGRNLQWADLSAGKVALPLGASVSVTYPGCGANNLYALDSTGLLGSWKQVASDCGDSWKVNSPGSQGTGTQSGMTLLAAGPAKPQYTYGLAKVTQ</sequence>
<gene>
    <name evidence="1" type="ORF">UFOPK4092_00651</name>
</gene>
<protein>
    <submittedName>
        <fullName evidence="1">Unannotated protein</fullName>
    </submittedName>
</protein>
<reference evidence="1" key="1">
    <citation type="submission" date="2020-05" db="EMBL/GenBank/DDBJ databases">
        <authorList>
            <person name="Chiriac C."/>
            <person name="Salcher M."/>
            <person name="Ghai R."/>
            <person name="Kavagutti S V."/>
        </authorList>
    </citation>
    <scope>NUCLEOTIDE SEQUENCE</scope>
</reference>
<accession>A0A6J7QDY1</accession>
<organism evidence="1">
    <name type="scientific">freshwater metagenome</name>
    <dbReference type="NCBI Taxonomy" id="449393"/>
    <lineage>
        <taxon>unclassified sequences</taxon>
        <taxon>metagenomes</taxon>
        <taxon>ecological metagenomes</taxon>
    </lineage>
</organism>